<protein>
    <submittedName>
        <fullName evidence="5">Uncharacterized protein</fullName>
    </submittedName>
</protein>
<dbReference type="InterPro" id="IPR002110">
    <property type="entry name" value="Ankyrin_rpt"/>
</dbReference>
<dbReference type="InterPro" id="IPR036770">
    <property type="entry name" value="Ankyrin_rpt-contain_sf"/>
</dbReference>
<dbReference type="EMBL" id="SDOX01000017">
    <property type="protein sequence ID" value="TFJ84972.1"/>
    <property type="molecule type" value="Genomic_DNA"/>
</dbReference>
<dbReference type="InterPro" id="IPR050889">
    <property type="entry name" value="Dendritic_Spine_Reg/Scaffold"/>
</dbReference>
<name>A0A4D9D014_9STRA</name>
<dbReference type="AlphaFoldDB" id="A0A4D9D014"/>
<dbReference type="Proteomes" id="UP000355283">
    <property type="component" value="Unassembled WGS sequence"/>
</dbReference>
<proteinExistence type="predicted"/>
<comment type="caution">
    <text evidence="5">The sequence shown here is derived from an EMBL/GenBank/DDBJ whole genome shotgun (WGS) entry which is preliminary data.</text>
</comment>
<feature type="region of interest" description="Disordered" evidence="4">
    <location>
        <begin position="440"/>
        <end position="559"/>
    </location>
</feature>
<feature type="compositionally biased region" description="Basic and acidic residues" evidence="4">
    <location>
        <begin position="440"/>
        <end position="451"/>
    </location>
</feature>
<feature type="compositionally biased region" description="Basic and acidic residues" evidence="4">
    <location>
        <begin position="363"/>
        <end position="373"/>
    </location>
</feature>
<keyword evidence="1" id="KW-0677">Repeat</keyword>
<evidence type="ECO:0000256" key="3">
    <source>
        <dbReference type="PROSITE-ProRule" id="PRU00023"/>
    </source>
</evidence>
<feature type="compositionally biased region" description="Acidic residues" evidence="4">
    <location>
        <begin position="521"/>
        <end position="538"/>
    </location>
</feature>
<dbReference type="Pfam" id="PF12796">
    <property type="entry name" value="Ank_2"/>
    <property type="match status" value="1"/>
</dbReference>
<dbReference type="SMART" id="SM00248">
    <property type="entry name" value="ANK"/>
    <property type="match status" value="5"/>
</dbReference>
<dbReference type="PRINTS" id="PR01415">
    <property type="entry name" value="ANKYRIN"/>
</dbReference>
<dbReference type="OrthoDB" id="59416at2759"/>
<keyword evidence="2 3" id="KW-0040">ANK repeat</keyword>
<dbReference type="Pfam" id="PF00023">
    <property type="entry name" value="Ank"/>
    <property type="match status" value="1"/>
</dbReference>
<feature type="repeat" description="ANK" evidence="3">
    <location>
        <begin position="171"/>
        <end position="203"/>
    </location>
</feature>
<sequence>MHQPSPDGSNLLPVPLLLHSAAQWGLEKVVVCLLESHSEAIDVTDEHGWTPLMLAASRGHSSVVGCLLDRGADVHLRDLDGMTALTHAAAGRRGNAKVVQLLLEKGGADPGTACKWGSTPLMEAAALGFEGRMQAFLTRRRGENQGRGGKSETNKRWSGGSRVSIDCQDGKGATALFKACLYGRVGAVKLLLGAGADPRIPTYDGLSPMLATLSCPRGRGLQIARLLEQAMLEPCRLDYLLKAWFCHLLTRSPGAPQALRSPSSPVVEPILPRLSTASPPLLAPACTEGQAAWKILGRRRGKALPTLEVHAAGSFCLGASLSSFSLCPSTPTTSSTDSLSDPALGRDGGPESIGSDGGKSKGTGRDGGSERESRKRSRPPWSWEEPREEGEGALGSHLTREEEEEEEVERAVLAHVLTGGLTPAVMAELVDFMRVPWDAREEGREGRKEGKVCGGSAGVEERTKETRAWIERRREELEELRKEREWGESRRKRRRRRRRREGEEVDMKGGGQRDTEAFTTGDEEEEEKEGAWEEEGCEGTESVTAEREVVEVQGEEEEW</sequence>
<dbReference type="SUPFAM" id="SSF48403">
    <property type="entry name" value="Ankyrin repeat"/>
    <property type="match status" value="1"/>
</dbReference>
<keyword evidence="6" id="KW-1185">Reference proteome</keyword>
<evidence type="ECO:0000313" key="5">
    <source>
        <dbReference type="EMBL" id="TFJ84972.1"/>
    </source>
</evidence>
<dbReference type="PROSITE" id="PS50297">
    <property type="entry name" value="ANK_REP_REGION"/>
    <property type="match status" value="2"/>
</dbReference>
<evidence type="ECO:0000256" key="1">
    <source>
        <dbReference type="ARBA" id="ARBA00022737"/>
    </source>
</evidence>
<dbReference type="PROSITE" id="PS50088">
    <property type="entry name" value="ANK_REPEAT"/>
    <property type="match status" value="2"/>
</dbReference>
<dbReference type="Gene3D" id="1.25.40.20">
    <property type="entry name" value="Ankyrin repeat-containing domain"/>
    <property type="match status" value="2"/>
</dbReference>
<feature type="region of interest" description="Disordered" evidence="4">
    <location>
        <begin position="327"/>
        <end position="407"/>
    </location>
</feature>
<accession>A0A4D9D014</accession>
<feature type="compositionally biased region" description="Basic and acidic residues" evidence="4">
    <location>
        <begin position="500"/>
        <end position="516"/>
    </location>
</feature>
<evidence type="ECO:0000313" key="6">
    <source>
        <dbReference type="Proteomes" id="UP000355283"/>
    </source>
</evidence>
<gene>
    <name evidence="5" type="ORF">NSK_004000</name>
</gene>
<feature type="compositionally biased region" description="Basic and acidic residues" evidence="4">
    <location>
        <begin position="459"/>
        <end position="489"/>
    </location>
</feature>
<feature type="compositionally biased region" description="Basic residues" evidence="4">
    <location>
        <begin position="490"/>
        <end position="499"/>
    </location>
</feature>
<reference evidence="5 6" key="1">
    <citation type="submission" date="2019-01" db="EMBL/GenBank/DDBJ databases">
        <title>Nuclear Genome Assembly of the Microalgal Biofuel strain Nannochloropsis salina CCMP1776.</title>
        <authorList>
            <person name="Hovde B."/>
        </authorList>
    </citation>
    <scope>NUCLEOTIDE SEQUENCE [LARGE SCALE GENOMIC DNA]</scope>
    <source>
        <strain evidence="5 6">CCMP1776</strain>
    </source>
</reference>
<evidence type="ECO:0000256" key="2">
    <source>
        <dbReference type="ARBA" id="ARBA00023043"/>
    </source>
</evidence>
<feature type="repeat" description="ANK" evidence="3">
    <location>
        <begin position="47"/>
        <end position="79"/>
    </location>
</feature>
<dbReference type="PANTHER" id="PTHR24166:SF48">
    <property type="entry name" value="PROTEIN VAPYRIN"/>
    <property type="match status" value="1"/>
</dbReference>
<feature type="compositionally biased region" description="Low complexity" evidence="4">
    <location>
        <begin position="327"/>
        <end position="342"/>
    </location>
</feature>
<evidence type="ECO:0000256" key="4">
    <source>
        <dbReference type="SAM" id="MobiDB-lite"/>
    </source>
</evidence>
<dbReference type="PANTHER" id="PTHR24166">
    <property type="entry name" value="ROLLING PEBBLES, ISOFORM B"/>
    <property type="match status" value="1"/>
</dbReference>
<organism evidence="5 6">
    <name type="scientific">Nannochloropsis salina CCMP1776</name>
    <dbReference type="NCBI Taxonomy" id="1027361"/>
    <lineage>
        <taxon>Eukaryota</taxon>
        <taxon>Sar</taxon>
        <taxon>Stramenopiles</taxon>
        <taxon>Ochrophyta</taxon>
        <taxon>Eustigmatophyceae</taxon>
        <taxon>Eustigmatales</taxon>
        <taxon>Monodopsidaceae</taxon>
        <taxon>Microchloropsis</taxon>
        <taxon>Microchloropsis salina</taxon>
    </lineage>
</organism>